<dbReference type="HOGENOM" id="CLU_943528_0_0_1"/>
<name>W4JZ46_HETIT</name>
<evidence type="ECO:0000256" key="2">
    <source>
        <dbReference type="SAM" id="Phobius"/>
    </source>
</evidence>
<dbReference type="Proteomes" id="UP000030671">
    <property type="component" value="Unassembled WGS sequence"/>
</dbReference>
<dbReference type="GeneID" id="20672891"/>
<keyword evidence="4" id="KW-1185">Reference proteome</keyword>
<feature type="transmembrane region" description="Helical" evidence="2">
    <location>
        <begin position="193"/>
        <end position="221"/>
    </location>
</feature>
<dbReference type="STRING" id="747525.W4JZ46"/>
<sequence>MRHQINIPSLDDADGPSSSERYSFKRSAEILPDPEGPCSLEQNISDAAMKTQSDEYRDFSRVEIPPSSAWSGWGRLAKASSYIKSNGVSAFGAITYYDQLREADNYDVISGKLVAEWYTVGASLLGMAALVVTIFGFTPDGVFDLHECVVQFVAVCSVATGVGLAVDVMLLLKFSSASGSRFKILATGVYSSLVFFAITSRVPLLMLAVSVCSMALFLISMSWSICWQTALCISTLAATLLLVQYIIFSVRFVIGSIAHFQRQTIRLVHRLTQKLCDRYFGKCFAESGGGSIYRA</sequence>
<dbReference type="InParanoid" id="W4JZ46"/>
<keyword evidence="2" id="KW-0812">Transmembrane</keyword>
<dbReference type="KEGG" id="hir:HETIRDRAFT_410717"/>
<dbReference type="EMBL" id="KI925461">
    <property type="protein sequence ID" value="ETW78749.1"/>
    <property type="molecule type" value="Genomic_DNA"/>
</dbReference>
<feature type="transmembrane region" description="Helical" evidence="2">
    <location>
        <begin position="227"/>
        <end position="254"/>
    </location>
</feature>
<gene>
    <name evidence="3" type="ORF">HETIRDRAFT_410717</name>
</gene>
<feature type="transmembrane region" description="Helical" evidence="2">
    <location>
        <begin position="149"/>
        <end position="172"/>
    </location>
</feature>
<evidence type="ECO:0000313" key="3">
    <source>
        <dbReference type="EMBL" id="ETW78749.1"/>
    </source>
</evidence>
<feature type="region of interest" description="Disordered" evidence="1">
    <location>
        <begin position="1"/>
        <end position="37"/>
    </location>
</feature>
<accession>W4JZ46</accession>
<evidence type="ECO:0000256" key="1">
    <source>
        <dbReference type="SAM" id="MobiDB-lite"/>
    </source>
</evidence>
<protein>
    <submittedName>
        <fullName evidence="3">Uncharacterized protein</fullName>
    </submittedName>
</protein>
<proteinExistence type="predicted"/>
<keyword evidence="2" id="KW-1133">Transmembrane helix</keyword>
<dbReference type="RefSeq" id="XP_009549060.1">
    <property type="nucleotide sequence ID" value="XM_009550765.1"/>
</dbReference>
<dbReference type="OrthoDB" id="2642524at2759"/>
<reference evidence="3 4" key="1">
    <citation type="journal article" date="2012" name="New Phytol.">
        <title>Insight into trade-off between wood decay and parasitism from the genome of a fungal forest pathogen.</title>
        <authorList>
            <person name="Olson A."/>
            <person name="Aerts A."/>
            <person name="Asiegbu F."/>
            <person name="Belbahri L."/>
            <person name="Bouzid O."/>
            <person name="Broberg A."/>
            <person name="Canback B."/>
            <person name="Coutinho P.M."/>
            <person name="Cullen D."/>
            <person name="Dalman K."/>
            <person name="Deflorio G."/>
            <person name="van Diepen L.T."/>
            <person name="Dunand C."/>
            <person name="Duplessis S."/>
            <person name="Durling M."/>
            <person name="Gonthier P."/>
            <person name="Grimwood J."/>
            <person name="Fossdal C.G."/>
            <person name="Hansson D."/>
            <person name="Henrissat B."/>
            <person name="Hietala A."/>
            <person name="Himmelstrand K."/>
            <person name="Hoffmeister D."/>
            <person name="Hogberg N."/>
            <person name="James T.Y."/>
            <person name="Karlsson M."/>
            <person name="Kohler A."/>
            <person name="Kues U."/>
            <person name="Lee Y.H."/>
            <person name="Lin Y.C."/>
            <person name="Lind M."/>
            <person name="Lindquist E."/>
            <person name="Lombard V."/>
            <person name="Lucas S."/>
            <person name="Lunden K."/>
            <person name="Morin E."/>
            <person name="Murat C."/>
            <person name="Park J."/>
            <person name="Raffaello T."/>
            <person name="Rouze P."/>
            <person name="Salamov A."/>
            <person name="Schmutz J."/>
            <person name="Solheim H."/>
            <person name="Stahlberg J."/>
            <person name="Velez H."/>
            <person name="de Vries R.P."/>
            <person name="Wiebenga A."/>
            <person name="Woodward S."/>
            <person name="Yakovlev I."/>
            <person name="Garbelotto M."/>
            <person name="Martin F."/>
            <person name="Grigoriev I.V."/>
            <person name="Stenlid J."/>
        </authorList>
    </citation>
    <scope>NUCLEOTIDE SEQUENCE [LARGE SCALE GENOMIC DNA]</scope>
    <source>
        <strain evidence="3 4">TC 32-1</strain>
    </source>
</reference>
<organism evidence="3 4">
    <name type="scientific">Heterobasidion irregulare (strain TC 32-1)</name>
    <dbReference type="NCBI Taxonomy" id="747525"/>
    <lineage>
        <taxon>Eukaryota</taxon>
        <taxon>Fungi</taxon>
        <taxon>Dikarya</taxon>
        <taxon>Basidiomycota</taxon>
        <taxon>Agaricomycotina</taxon>
        <taxon>Agaricomycetes</taxon>
        <taxon>Russulales</taxon>
        <taxon>Bondarzewiaceae</taxon>
        <taxon>Heterobasidion</taxon>
        <taxon>Heterobasidion annosum species complex</taxon>
    </lineage>
</organism>
<feature type="transmembrane region" description="Helical" evidence="2">
    <location>
        <begin position="117"/>
        <end position="137"/>
    </location>
</feature>
<keyword evidence="2" id="KW-0472">Membrane</keyword>
<evidence type="ECO:0000313" key="4">
    <source>
        <dbReference type="Proteomes" id="UP000030671"/>
    </source>
</evidence>
<dbReference type="AlphaFoldDB" id="W4JZ46"/>